<comment type="similarity">
    <text evidence="2">Belongs to the SusD family.</text>
</comment>
<dbReference type="GO" id="GO:0009279">
    <property type="term" value="C:cell outer membrane"/>
    <property type="evidence" value="ECO:0007669"/>
    <property type="project" value="UniProtKB-SubCell"/>
</dbReference>
<evidence type="ECO:0000256" key="5">
    <source>
        <dbReference type="ARBA" id="ARBA00023237"/>
    </source>
</evidence>
<feature type="domain" description="SusD-like N-terminal" evidence="7">
    <location>
        <begin position="102"/>
        <end position="233"/>
    </location>
</feature>
<dbReference type="Gene3D" id="1.25.40.390">
    <property type="match status" value="1"/>
</dbReference>
<organism evidence="8 9">
    <name type="scientific">Mucilaginibacter agri</name>
    <dbReference type="NCBI Taxonomy" id="2695265"/>
    <lineage>
        <taxon>Bacteria</taxon>
        <taxon>Pseudomonadati</taxon>
        <taxon>Bacteroidota</taxon>
        <taxon>Sphingobacteriia</taxon>
        <taxon>Sphingobacteriales</taxon>
        <taxon>Sphingobacteriaceae</taxon>
        <taxon>Mucilaginibacter</taxon>
    </lineage>
</organism>
<keyword evidence="3" id="KW-0732">Signal</keyword>
<proteinExistence type="inferred from homology"/>
<dbReference type="Pfam" id="PF14322">
    <property type="entry name" value="SusD-like_3"/>
    <property type="match status" value="1"/>
</dbReference>
<comment type="caution">
    <text evidence="8">The sequence shown here is derived from an EMBL/GenBank/DDBJ whole genome shotgun (WGS) entry which is preliminary data.</text>
</comment>
<dbReference type="AlphaFoldDB" id="A0A966DVB3"/>
<evidence type="ECO:0000259" key="7">
    <source>
        <dbReference type="Pfam" id="PF14322"/>
    </source>
</evidence>
<evidence type="ECO:0000256" key="3">
    <source>
        <dbReference type="ARBA" id="ARBA00022729"/>
    </source>
</evidence>
<dbReference type="SUPFAM" id="SSF48452">
    <property type="entry name" value="TPR-like"/>
    <property type="match status" value="1"/>
</dbReference>
<gene>
    <name evidence="8" type="ORF">GSY63_18115</name>
</gene>
<name>A0A966DVB3_9SPHI</name>
<accession>A0A966DVB3</accession>
<reference evidence="8" key="2">
    <citation type="submission" date="2020-10" db="EMBL/GenBank/DDBJ databases">
        <title>Mucilaginibacter sp. nov., isolated from soil.</title>
        <authorList>
            <person name="Jeon C.O."/>
        </authorList>
    </citation>
    <scope>NUCLEOTIDE SEQUENCE</scope>
    <source>
        <strain evidence="8">R11</strain>
    </source>
</reference>
<keyword evidence="9" id="KW-1185">Reference proteome</keyword>
<dbReference type="EMBL" id="WWEO01000044">
    <property type="protein sequence ID" value="NCD71287.1"/>
    <property type="molecule type" value="Genomic_DNA"/>
</dbReference>
<evidence type="ECO:0000259" key="6">
    <source>
        <dbReference type="Pfam" id="PF07980"/>
    </source>
</evidence>
<evidence type="ECO:0000256" key="4">
    <source>
        <dbReference type="ARBA" id="ARBA00023136"/>
    </source>
</evidence>
<dbReference type="InterPro" id="IPR012944">
    <property type="entry name" value="SusD_RagB_dom"/>
</dbReference>
<comment type="subcellular location">
    <subcellularLocation>
        <location evidence="1">Cell outer membrane</location>
    </subcellularLocation>
</comment>
<evidence type="ECO:0000313" key="8">
    <source>
        <dbReference type="EMBL" id="NCD71287.1"/>
    </source>
</evidence>
<dbReference type="RefSeq" id="WP_166587253.1">
    <property type="nucleotide sequence ID" value="NZ_WWEO01000044.1"/>
</dbReference>
<evidence type="ECO:0000256" key="1">
    <source>
        <dbReference type="ARBA" id="ARBA00004442"/>
    </source>
</evidence>
<dbReference type="InterPro" id="IPR011990">
    <property type="entry name" value="TPR-like_helical_dom_sf"/>
</dbReference>
<protein>
    <submittedName>
        <fullName evidence="8">RagB/SusD family nutrient uptake outer membrane protein</fullName>
    </submittedName>
</protein>
<dbReference type="Pfam" id="PF07980">
    <property type="entry name" value="SusD_RagB"/>
    <property type="match status" value="1"/>
</dbReference>
<dbReference type="InterPro" id="IPR033985">
    <property type="entry name" value="SusD-like_N"/>
</dbReference>
<dbReference type="Proteomes" id="UP000638732">
    <property type="component" value="Unassembled WGS sequence"/>
</dbReference>
<keyword evidence="4" id="KW-0472">Membrane</keyword>
<evidence type="ECO:0000256" key="2">
    <source>
        <dbReference type="ARBA" id="ARBA00006275"/>
    </source>
</evidence>
<reference evidence="8" key="1">
    <citation type="submission" date="2020-01" db="EMBL/GenBank/DDBJ databases">
        <authorList>
            <person name="Seo Y.L."/>
        </authorList>
    </citation>
    <scope>NUCLEOTIDE SEQUENCE</scope>
    <source>
        <strain evidence="8">R11</strain>
    </source>
</reference>
<sequence>MKKFNYKLIIPGALALLVTANSCKNFLEKTPSGTLNSTVLANKAGVDGILIGAYSLLDGVYEGGPSDPWTSATNNWVFGGVGADDAHKGSTPGDQPGAAQIESHTAGSVNGYLNPKWLVMFNGVQRANDVIRELPQVKDGSVSAAYAATVTGEARFLRGFYEMELAKIWRNVPYADETVTYDNGTYNIGNPGPIWDKIEADFLAAAAALPDKQAQIGRANKWAAKAFLAKAYMFDHKYTEALAVLNDVMANGMTAAGAKYKLGKYADNFNPLTKNGPEGVFVVQSSVHDNSNGFNGNGGDVLNFPSGGPATCCGFYQPSFSFVNAFKVDPTTGLPLFDTYNNSDFKNDQGVAADAAFTPDGTTPIDARLDWSVGRRGIPYLDWGLNPGAAWARDQADGGAYMPIKNAYYKAAQATTSDTYGGWAPNQSTAVSYNAIRYADVILWAAECEVEIGSLANAEALVNQVRARAADATGWVHTYLDASNPTGGYTTTPAANYKVGLYTGQFTANGKAYARTAVQFERRLELGMEGHRFFDLQRWDGIYGGPMGTGFMAKQINDYLAHENAVPNFPIALIKGAVFTQGRNELYPVPQGQIDVTHGNIKQNPGY</sequence>
<feature type="domain" description="RagB/SusD" evidence="6">
    <location>
        <begin position="277"/>
        <end position="607"/>
    </location>
</feature>
<evidence type="ECO:0000313" key="9">
    <source>
        <dbReference type="Proteomes" id="UP000638732"/>
    </source>
</evidence>
<keyword evidence="5" id="KW-0998">Cell outer membrane</keyword>